<evidence type="ECO:0000256" key="3">
    <source>
        <dbReference type="ARBA" id="ARBA00022741"/>
    </source>
</evidence>
<gene>
    <name evidence="8" type="ORF">HF521_015466</name>
</gene>
<evidence type="ECO:0000256" key="5">
    <source>
        <dbReference type="ARBA" id="ARBA00023136"/>
    </source>
</evidence>
<keyword evidence="3" id="KW-0547">Nucleotide-binding</keyword>
<evidence type="ECO:0000256" key="6">
    <source>
        <dbReference type="ARBA" id="ARBA00023239"/>
    </source>
</evidence>
<dbReference type="GO" id="GO:0004016">
    <property type="term" value="F:adenylate cyclase activity"/>
    <property type="evidence" value="ECO:0007669"/>
    <property type="project" value="TreeGrafter"/>
</dbReference>
<evidence type="ECO:0000313" key="9">
    <source>
        <dbReference type="Proteomes" id="UP000606274"/>
    </source>
</evidence>
<evidence type="ECO:0000313" key="8">
    <source>
        <dbReference type="EMBL" id="KAF7687073.1"/>
    </source>
</evidence>
<keyword evidence="4" id="KW-1133">Transmembrane helix</keyword>
<dbReference type="Pfam" id="PF00211">
    <property type="entry name" value="Guanylate_cyc"/>
    <property type="match status" value="1"/>
</dbReference>
<keyword evidence="5" id="KW-0472">Membrane</keyword>
<dbReference type="GO" id="GO:0007168">
    <property type="term" value="P:receptor guanylyl cyclase signaling pathway"/>
    <property type="evidence" value="ECO:0007669"/>
    <property type="project" value="TreeGrafter"/>
</dbReference>
<dbReference type="GO" id="GO:0001653">
    <property type="term" value="F:peptide receptor activity"/>
    <property type="evidence" value="ECO:0007669"/>
    <property type="project" value="TreeGrafter"/>
</dbReference>
<protein>
    <recommendedName>
        <fullName evidence="7">Guanylate cyclase domain-containing protein</fullName>
    </recommendedName>
</protein>
<feature type="domain" description="Guanylate cyclase" evidence="7">
    <location>
        <begin position="18"/>
        <end position="92"/>
    </location>
</feature>
<keyword evidence="6" id="KW-0456">Lyase</keyword>
<dbReference type="PANTHER" id="PTHR11920">
    <property type="entry name" value="GUANYLYL CYCLASE"/>
    <property type="match status" value="1"/>
</dbReference>
<proteinExistence type="predicted"/>
<dbReference type="Proteomes" id="UP000606274">
    <property type="component" value="Unassembled WGS sequence"/>
</dbReference>
<keyword evidence="9" id="KW-1185">Reference proteome</keyword>
<dbReference type="GO" id="GO:0005886">
    <property type="term" value="C:plasma membrane"/>
    <property type="evidence" value="ECO:0007669"/>
    <property type="project" value="TreeGrafter"/>
</dbReference>
<reference evidence="8" key="1">
    <citation type="submission" date="2020-08" db="EMBL/GenBank/DDBJ databases">
        <title>Chromosome-level assembly of Southern catfish (Silurus meridionalis) provides insights into visual adaptation to the nocturnal and benthic lifestyles.</title>
        <authorList>
            <person name="Zhang Y."/>
            <person name="Wang D."/>
            <person name="Peng Z."/>
        </authorList>
    </citation>
    <scope>NUCLEOTIDE SEQUENCE</scope>
    <source>
        <strain evidence="8">SWU-2019-XX</strain>
        <tissue evidence="8">Muscle</tissue>
    </source>
</reference>
<evidence type="ECO:0000256" key="2">
    <source>
        <dbReference type="ARBA" id="ARBA00022692"/>
    </source>
</evidence>
<dbReference type="GO" id="GO:0035556">
    <property type="term" value="P:intracellular signal transduction"/>
    <property type="evidence" value="ECO:0007669"/>
    <property type="project" value="InterPro"/>
</dbReference>
<evidence type="ECO:0000256" key="1">
    <source>
        <dbReference type="ARBA" id="ARBA00004370"/>
    </source>
</evidence>
<accession>A0A8T0A7Z6</accession>
<name>A0A8T0A7Z6_SILME</name>
<organism evidence="8 9">
    <name type="scientific">Silurus meridionalis</name>
    <name type="common">Southern catfish</name>
    <name type="synonym">Silurus soldatovi meridionalis</name>
    <dbReference type="NCBI Taxonomy" id="175797"/>
    <lineage>
        <taxon>Eukaryota</taxon>
        <taxon>Metazoa</taxon>
        <taxon>Chordata</taxon>
        <taxon>Craniata</taxon>
        <taxon>Vertebrata</taxon>
        <taxon>Euteleostomi</taxon>
        <taxon>Actinopterygii</taxon>
        <taxon>Neopterygii</taxon>
        <taxon>Teleostei</taxon>
        <taxon>Ostariophysi</taxon>
        <taxon>Siluriformes</taxon>
        <taxon>Siluridae</taxon>
        <taxon>Silurus</taxon>
    </lineage>
</organism>
<dbReference type="EMBL" id="JABFDY010000028">
    <property type="protein sequence ID" value="KAF7687073.1"/>
    <property type="molecule type" value="Genomic_DNA"/>
</dbReference>
<evidence type="ECO:0000256" key="4">
    <source>
        <dbReference type="ARBA" id="ARBA00022989"/>
    </source>
</evidence>
<dbReference type="GO" id="GO:0000166">
    <property type="term" value="F:nucleotide binding"/>
    <property type="evidence" value="ECO:0007669"/>
    <property type="project" value="UniProtKB-KW"/>
</dbReference>
<dbReference type="InterPro" id="IPR050401">
    <property type="entry name" value="Cyclic_nucleotide_synthase"/>
</dbReference>
<evidence type="ECO:0000259" key="7">
    <source>
        <dbReference type="PROSITE" id="PS50125"/>
    </source>
</evidence>
<comment type="caution">
    <text evidence="8">The sequence shown here is derived from an EMBL/GenBank/DDBJ whole genome shotgun (WGS) entry which is preliminary data.</text>
</comment>
<dbReference type="PROSITE" id="PS50125">
    <property type="entry name" value="GUANYLATE_CYCLASE_2"/>
    <property type="match status" value="1"/>
</dbReference>
<keyword evidence="2" id="KW-0812">Transmembrane</keyword>
<dbReference type="PANTHER" id="PTHR11920:SF494">
    <property type="entry name" value="ATRIAL NATRIURETIC PEPTIDE RECEPTOR 2"/>
    <property type="match status" value="1"/>
</dbReference>
<dbReference type="InterPro" id="IPR001054">
    <property type="entry name" value="A/G_cyclase"/>
</dbReference>
<dbReference type="InterPro" id="IPR029787">
    <property type="entry name" value="Nucleotide_cyclase"/>
</dbReference>
<dbReference type="GO" id="GO:0004383">
    <property type="term" value="F:guanylate cyclase activity"/>
    <property type="evidence" value="ECO:0007669"/>
    <property type="project" value="TreeGrafter"/>
</dbReference>
<sequence length="92" mass="10371">MQLIAGRTVRAETYDCISVYFSDIKDFTVMSSSLMPMQVTWVKHARVNLKRVRVHECAPMGLKVETIGDAYMVVSGLPIRNGDEHAREVARS</sequence>
<dbReference type="AlphaFoldDB" id="A0A8T0A7Z6"/>
<dbReference type="Gene3D" id="3.30.70.1230">
    <property type="entry name" value="Nucleotide cyclase"/>
    <property type="match status" value="1"/>
</dbReference>
<comment type="subcellular location">
    <subcellularLocation>
        <location evidence="1">Membrane</location>
    </subcellularLocation>
</comment>
<dbReference type="SUPFAM" id="SSF55073">
    <property type="entry name" value="Nucleotide cyclase"/>
    <property type="match status" value="1"/>
</dbReference>